<dbReference type="Pfam" id="PF03583">
    <property type="entry name" value="LIP"/>
    <property type="match status" value="1"/>
</dbReference>
<feature type="transmembrane region" description="Helical" evidence="1">
    <location>
        <begin position="205"/>
        <end position="228"/>
    </location>
</feature>
<feature type="transmembrane region" description="Helical" evidence="1">
    <location>
        <begin position="83"/>
        <end position="102"/>
    </location>
</feature>
<dbReference type="GO" id="GO:0016042">
    <property type="term" value="P:lipid catabolic process"/>
    <property type="evidence" value="ECO:0007669"/>
    <property type="project" value="InterPro"/>
</dbReference>
<keyword evidence="1" id="KW-1133">Transmembrane helix</keyword>
<protein>
    <recommendedName>
        <fullName evidence="4">Lipase</fullName>
    </recommendedName>
</protein>
<dbReference type="KEGG" id="ail:FLP10_14530"/>
<dbReference type="InterPro" id="IPR005152">
    <property type="entry name" value="Lipase_secreted"/>
</dbReference>
<dbReference type="PANTHER" id="PTHR34853">
    <property type="match status" value="1"/>
</dbReference>
<reference evidence="2 3" key="1">
    <citation type="submission" date="2019-09" db="EMBL/GenBank/DDBJ databases">
        <title>Genome sequencing of strain KACC 19306.</title>
        <authorList>
            <person name="Heo J."/>
            <person name="Kim S.-J."/>
            <person name="Kim J.-S."/>
            <person name="Hong S.-B."/>
            <person name="Kwon S.-W."/>
        </authorList>
    </citation>
    <scope>NUCLEOTIDE SEQUENCE [LARGE SCALE GENOMIC DNA]</scope>
    <source>
        <strain evidence="2 3">KACC 19306</strain>
    </source>
</reference>
<organism evidence="2 3">
    <name type="scientific">Agromyces intestinalis</name>
    <dbReference type="NCBI Taxonomy" id="2592652"/>
    <lineage>
        <taxon>Bacteria</taxon>
        <taxon>Bacillati</taxon>
        <taxon>Actinomycetota</taxon>
        <taxon>Actinomycetes</taxon>
        <taxon>Micrococcales</taxon>
        <taxon>Microbacteriaceae</taxon>
        <taxon>Agromyces</taxon>
    </lineage>
</organism>
<feature type="transmembrane region" description="Helical" evidence="1">
    <location>
        <begin position="139"/>
        <end position="158"/>
    </location>
</feature>
<dbReference type="Gene3D" id="3.40.50.1820">
    <property type="entry name" value="alpha/beta hydrolase"/>
    <property type="match status" value="2"/>
</dbReference>
<feature type="transmembrane region" description="Helical" evidence="1">
    <location>
        <begin position="164"/>
        <end position="184"/>
    </location>
</feature>
<dbReference type="Pfam" id="PF03729">
    <property type="entry name" value="DUF308"/>
    <property type="match status" value="2"/>
</dbReference>
<dbReference type="EMBL" id="CP043505">
    <property type="protein sequence ID" value="QEO16263.1"/>
    <property type="molecule type" value="Genomic_DNA"/>
</dbReference>
<evidence type="ECO:0008006" key="4">
    <source>
        <dbReference type="Google" id="ProtNLM"/>
    </source>
</evidence>
<keyword evidence="1" id="KW-0812">Transmembrane</keyword>
<name>A0A5C1YJQ6_9MICO</name>
<dbReference type="SUPFAM" id="SSF53474">
    <property type="entry name" value="alpha/beta-Hydrolases"/>
    <property type="match status" value="1"/>
</dbReference>
<dbReference type="GO" id="GO:0004806">
    <property type="term" value="F:triacylglycerol lipase activity"/>
    <property type="evidence" value="ECO:0007669"/>
    <property type="project" value="InterPro"/>
</dbReference>
<evidence type="ECO:0000313" key="3">
    <source>
        <dbReference type="Proteomes" id="UP000324678"/>
    </source>
</evidence>
<evidence type="ECO:0000313" key="2">
    <source>
        <dbReference type="EMBL" id="QEO16263.1"/>
    </source>
</evidence>
<dbReference type="AlphaFoldDB" id="A0A5C1YJQ6"/>
<dbReference type="InterPro" id="IPR029058">
    <property type="entry name" value="AB_hydrolase_fold"/>
</dbReference>
<dbReference type="InterPro" id="IPR005325">
    <property type="entry name" value="DUF308_memb"/>
</dbReference>
<dbReference type="OrthoDB" id="9798122at2"/>
<feature type="transmembrane region" description="Helical" evidence="1">
    <location>
        <begin position="16"/>
        <end position="35"/>
    </location>
</feature>
<keyword evidence="1" id="KW-0472">Membrane</keyword>
<dbReference type="PANTHER" id="PTHR34853:SF1">
    <property type="entry name" value="LIPASE 5"/>
    <property type="match status" value="1"/>
</dbReference>
<dbReference type="Proteomes" id="UP000324678">
    <property type="component" value="Chromosome"/>
</dbReference>
<accession>A0A5C1YJQ6</accession>
<proteinExistence type="predicted"/>
<gene>
    <name evidence="2" type="ORF">FLP10_14530</name>
</gene>
<evidence type="ECO:0000256" key="1">
    <source>
        <dbReference type="SAM" id="Phobius"/>
    </source>
</evidence>
<feature type="transmembrane region" description="Helical" evidence="1">
    <location>
        <begin position="41"/>
        <end position="62"/>
    </location>
</feature>
<feature type="transmembrane region" description="Helical" evidence="1">
    <location>
        <begin position="108"/>
        <end position="127"/>
    </location>
</feature>
<sequence>MASWRRIRDWFPTLPRWVRAVVGVVAIVLGAVILVRPTTALGVLAILIGAGLILTGILEAAGGGEHGGEHDGEHGDGARTPRWRLLMAAIWVVLGVAVLAWPGLTVRALAVVVAIGLIVNGVLSAVSAFRASRTVDARVAAALLGAAGIVFGLLALLWPDITLIVVAVVFGARLIIIGALEFWHAVRGTARTTVTDAPPTVFARWARTIAAVLALVVAIGAGAVSATLRGGSPVVDEFYAAPRDVPDEPGRLIRAEPFTREVPDDALAWRILYTTTDLAGDAAVASGLVVVPAEGDGDWPVVDWAHGTTGVAQQCAPSLLAQPFESGAMFLLPQIVEQGWAFVATDYLGLGTPGQHPYLVGPPSASAVLDARRAAAELDGARLGDRTVVWGHSQGGGAALWTGALADEYAPELELDGVAALAPAANLPALVDHLPDVTGGSIFGAFTVVAYSAIYDDVTTREYVRPGAEVTVRRIASRCLSEPGTAASLVTLFGLAQDPELLAEDPTTGAFGARLTENVPPPTISAPVFFGQGGADGLIVLDAQAPIVDDLCAAGARVDVRVVADRGHVPLVEPDSPLVPQLVAWTAARFAGEPVDDGCSRTEL</sequence>
<keyword evidence="3" id="KW-1185">Reference proteome</keyword>